<keyword evidence="2" id="KW-0732">Signal</keyword>
<evidence type="ECO:0000256" key="1">
    <source>
        <dbReference type="SAM" id="MobiDB-lite"/>
    </source>
</evidence>
<keyword evidence="4" id="KW-1185">Reference proteome</keyword>
<dbReference type="KEGG" id="btab:109031127"/>
<organism evidence="3 4">
    <name type="scientific">Bemisia tabaci</name>
    <name type="common">Sweetpotato whitefly</name>
    <name type="synonym">Aleurodes tabaci</name>
    <dbReference type="NCBI Taxonomy" id="7038"/>
    <lineage>
        <taxon>Eukaryota</taxon>
        <taxon>Metazoa</taxon>
        <taxon>Ecdysozoa</taxon>
        <taxon>Arthropoda</taxon>
        <taxon>Hexapoda</taxon>
        <taxon>Insecta</taxon>
        <taxon>Pterygota</taxon>
        <taxon>Neoptera</taxon>
        <taxon>Paraneoptera</taxon>
        <taxon>Hemiptera</taxon>
        <taxon>Sternorrhyncha</taxon>
        <taxon>Aleyrodoidea</taxon>
        <taxon>Aleyrodidae</taxon>
        <taxon>Aleyrodinae</taxon>
        <taxon>Bemisia</taxon>
    </lineage>
</organism>
<proteinExistence type="predicted"/>
<feature type="compositionally biased region" description="Basic and acidic residues" evidence="1">
    <location>
        <begin position="141"/>
        <end position="152"/>
    </location>
</feature>
<gene>
    <name evidence="3" type="ORF">BEMITA_LOCUS5790</name>
</gene>
<evidence type="ECO:0000256" key="2">
    <source>
        <dbReference type="SAM" id="SignalP"/>
    </source>
</evidence>
<accession>A0A9P0F2Y1</accession>
<protein>
    <submittedName>
        <fullName evidence="3">Uncharacterized protein</fullName>
    </submittedName>
</protein>
<name>A0A9P0F2Y1_BEMTA</name>
<feature type="region of interest" description="Disordered" evidence="1">
    <location>
        <begin position="138"/>
        <end position="166"/>
    </location>
</feature>
<feature type="region of interest" description="Disordered" evidence="1">
    <location>
        <begin position="22"/>
        <end position="70"/>
    </location>
</feature>
<evidence type="ECO:0000313" key="3">
    <source>
        <dbReference type="EMBL" id="CAH0386712.1"/>
    </source>
</evidence>
<dbReference type="AlphaFoldDB" id="A0A9P0F2Y1"/>
<feature type="chain" id="PRO_5040516363" evidence="2">
    <location>
        <begin position="21"/>
        <end position="166"/>
    </location>
</feature>
<reference evidence="3" key="1">
    <citation type="submission" date="2021-12" db="EMBL/GenBank/DDBJ databases">
        <authorList>
            <person name="King R."/>
        </authorList>
    </citation>
    <scope>NUCLEOTIDE SEQUENCE</scope>
</reference>
<dbReference type="Proteomes" id="UP001152759">
    <property type="component" value="Chromosome 3"/>
</dbReference>
<feature type="compositionally biased region" description="Basic and acidic residues" evidence="1">
    <location>
        <begin position="27"/>
        <end position="66"/>
    </location>
</feature>
<feature type="signal peptide" evidence="2">
    <location>
        <begin position="1"/>
        <end position="20"/>
    </location>
</feature>
<sequence length="166" mass="17499">MRGILIVAGLVTLAAVAVVGQPPATPKPEEQPGGHLVSPEDHLAEDAGVHDDTHPDHVDGDEHTDQVEDEENVFASVELAATNADLAIKLMKRALSVLLESSASAMEHTEALLKSGVVSVSSVTQGAATAAKQLAVAPEPVDLKPKIPEHKPPPPPQTKTRSGWWW</sequence>
<evidence type="ECO:0000313" key="4">
    <source>
        <dbReference type="Proteomes" id="UP001152759"/>
    </source>
</evidence>
<dbReference type="EMBL" id="OU963864">
    <property type="protein sequence ID" value="CAH0386712.1"/>
    <property type="molecule type" value="Genomic_DNA"/>
</dbReference>